<evidence type="ECO:0000313" key="10">
    <source>
        <dbReference type="EMBL" id="MRI80731.1"/>
    </source>
</evidence>
<dbReference type="SUPFAM" id="SSF53901">
    <property type="entry name" value="Thiolase-like"/>
    <property type="match status" value="2"/>
</dbReference>
<evidence type="ECO:0000256" key="5">
    <source>
        <dbReference type="ARBA" id="ARBA00030755"/>
    </source>
</evidence>
<evidence type="ECO:0000256" key="2">
    <source>
        <dbReference type="ARBA" id="ARBA00012705"/>
    </source>
</evidence>
<proteinExistence type="inferred from homology"/>
<feature type="active site" description="Proton acceptor" evidence="6">
    <location>
        <position position="379"/>
    </location>
</feature>
<evidence type="ECO:0000313" key="11">
    <source>
        <dbReference type="Proteomes" id="UP000469870"/>
    </source>
</evidence>
<evidence type="ECO:0000256" key="3">
    <source>
        <dbReference type="ARBA" id="ARBA00022679"/>
    </source>
</evidence>
<name>A0A844BZE3_9LACT</name>
<dbReference type="PROSITE" id="PS00737">
    <property type="entry name" value="THIOLASE_2"/>
    <property type="match status" value="1"/>
</dbReference>
<evidence type="ECO:0000256" key="7">
    <source>
        <dbReference type="RuleBase" id="RU003557"/>
    </source>
</evidence>
<comment type="similarity">
    <text evidence="1 7">Belongs to the thiolase-like superfamily. Thiolase family.</text>
</comment>
<evidence type="ECO:0000259" key="9">
    <source>
        <dbReference type="Pfam" id="PF02803"/>
    </source>
</evidence>
<feature type="active site" description="Proton acceptor" evidence="6">
    <location>
        <position position="349"/>
    </location>
</feature>
<dbReference type="NCBIfam" id="TIGR01930">
    <property type="entry name" value="AcCoA-C-Actrans"/>
    <property type="match status" value="1"/>
</dbReference>
<dbReference type="InterPro" id="IPR020617">
    <property type="entry name" value="Thiolase_C"/>
</dbReference>
<dbReference type="PROSITE" id="PS00099">
    <property type="entry name" value="THIOLASE_3"/>
    <property type="match status" value="1"/>
</dbReference>
<dbReference type="GO" id="GO:0003985">
    <property type="term" value="F:acetyl-CoA C-acetyltransferase activity"/>
    <property type="evidence" value="ECO:0007669"/>
    <property type="project" value="UniProtKB-EC"/>
</dbReference>
<evidence type="ECO:0000259" key="8">
    <source>
        <dbReference type="Pfam" id="PF00108"/>
    </source>
</evidence>
<dbReference type="EC" id="2.3.1.9" evidence="2"/>
<reference evidence="10 11" key="1">
    <citation type="submission" date="2019-11" db="EMBL/GenBank/DDBJ databases">
        <title>Characterisation of Fundicoccus ignavus gen. nov. sp. nov., a novel genus of the family Aerococcaceae isolated from bulk tank milk.</title>
        <authorList>
            <person name="Siebert A."/>
            <person name="Huptas C."/>
            <person name="Wenning M."/>
            <person name="Scherer S."/>
            <person name="Doll E.V."/>
        </authorList>
    </citation>
    <scope>NUCLEOTIDE SEQUENCE [LARGE SCALE GENOMIC DNA]</scope>
    <source>
        <strain evidence="10 11">DSM 109653</strain>
    </source>
</reference>
<dbReference type="InterPro" id="IPR020616">
    <property type="entry name" value="Thiolase_N"/>
</dbReference>
<evidence type="ECO:0000256" key="6">
    <source>
        <dbReference type="PIRSR" id="PIRSR000429-1"/>
    </source>
</evidence>
<feature type="domain" description="Thiolase N-terminal" evidence="8">
    <location>
        <begin position="4"/>
        <end position="263"/>
    </location>
</feature>
<dbReference type="PIRSF" id="PIRSF000429">
    <property type="entry name" value="Ac-CoA_Ac_transf"/>
    <property type="match status" value="1"/>
</dbReference>
<comment type="caution">
    <text evidence="10">The sequence shown here is derived from an EMBL/GenBank/DDBJ whole genome shotgun (WGS) entry which is preliminary data.</text>
</comment>
<dbReference type="Pfam" id="PF00108">
    <property type="entry name" value="Thiolase_N"/>
    <property type="match status" value="1"/>
</dbReference>
<dbReference type="InterPro" id="IPR020613">
    <property type="entry name" value="Thiolase_CS"/>
</dbReference>
<dbReference type="Pfam" id="PF02803">
    <property type="entry name" value="Thiolase_C"/>
    <property type="match status" value="1"/>
</dbReference>
<gene>
    <name evidence="10" type="ORF">GIY11_01625</name>
</gene>
<dbReference type="RefSeq" id="WP_343030397.1">
    <property type="nucleotide sequence ID" value="NZ_WJQR01000002.1"/>
</dbReference>
<dbReference type="InterPro" id="IPR002155">
    <property type="entry name" value="Thiolase"/>
</dbReference>
<dbReference type="FunFam" id="3.40.47.10:FF:000010">
    <property type="entry name" value="Acetyl-CoA acetyltransferase (Thiolase)"/>
    <property type="match status" value="1"/>
</dbReference>
<evidence type="ECO:0000256" key="4">
    <source>
        <dbReference type="ARBA" id="ARBA00023315"/>
    </source>
</evidence>
<dbReference type="CDD" id="cd00751">
    <property type="entry name" value="thiolase"/>
    <property type="match status" value="1"/>
</dbReference>
<dbReference type="Gene3D" id="3.40.47.10">
    <property type="match status" value="2"/>
</dbReference>
<dbReference type="PROSITE" id="PS00098">
    <property type="entry name" value="THIOLASE_1"/>
    <property type="match status" value="1"/>
</dbReference>
<sequence length="392" mass="40653">MTEVVIVAARRSPLGSFGGSLKGVSAVDLATTVLTETLKDINLDPKEVNEVILGNVLSAGLGQNVARQIALNSGLPQSTPALTINKVCGSGLKTIMLGAQSILAGDNEVVVVGGTENMSRSPFVVNDARWGARMGNTEMVDTMLKDGLTDAFSGIHMGITAENIAEKFGFTREQQDELAAGSQQKAEAAVKGGRFKEEIVPIPVPQRRGEPVMFDTDEFPRFGTTTETLAKLRPAFKKDGTVTSGNASGINDGAAILVLMSKEKAEALGMTPLVTIASYASSGVDPKIMGTGPIPSTKKALAKAGMTVDDLELVEANEAFAAQALSVITELGLNTDIVNVNGGAIALGHPIGASGARVAVTLIHEMLKRDSKTGLATLCIGGGQGVSLIVKR</sequence>
<dbReference type="Proteomes" id="UP000469870">
    <property type="component" value="Unassembled WGS sequence"/>
</dbReference>
<dbReference type="InterPro" id="IPR016039">
    <property type="entry name" value="Thiolase-like"/>
</dbReference>
<evidence type="ECO:0000256" key="1">
    <source>
        <dbReference type="ARBA" id="ARBA00010982"/>
    </source>
</evidence>
<dbReference type="InterPro" id="IPR020610">
    <property type="entry name" value="Thiolase_AS"/>
</dbReference>
<dbReference type="AlphaFoldDB" id="A0A844BZE3"/>
<keyword evidence="4 7" id="KW-0012">Acyltransferase</keyword>
<keyword evidence="3 7" id="KW-0808">Transferase</keyword>
<dbReference type="InterPro" id="IPR020615">
    <property type="entry name" value="Thiolase_acyl_enz_int_AS"/>
</dbReference>
<organism evidence="10 11">
    <name type="scientific">Fundicoccus ignavus</name>
    <dbReference type="NCBI Taxonomy" id="2664442"/>
    <lineage>
        <taxon>Bacteria</taxon>
        <taxon>Bacillati</taxon>
        <taxon>Bacillota</taxon>
        <taxon>Bacilli</taxon>
        <taxon>Lactobacillales</taxon>
        <taxon>Aerococcaceae</taxon>
        <taxon>Fundicoccus</taxon>
    </lineage>
</organism>
<feature type="domain" description="Thiolase C-terminal" evidence="9">
    <location>
        <begin position="271"/>
        <end position="391"/>
    </location>
</feature>
<dbReference type="EMBL" id="WJQR01000002">
    <property type="protein sequence ID" value="MRI80731.1"/>
    <property type="molecule type" value="Genomic_DNA"/>
</dbReference>
<accession>A0A844BZE3</accession>
<protein>
    <recommendedName>
        <fullName evidence="2">acetyl-CoA C-acetyltransferase</fullName>
        <ecNumber evidence="2">2.3.1.9</ecNumber>
    </recommendedName>
    <alternativeName>
        <fullName evidence="5">Acetoacetyl-CoA thiolase</fullName>
    </alternativeName>
</protein>
<feature type="active site" description="Acyl-thioester intermediate" evidence="6">
    <location>
        <position position="88"/>
    </location>
</feature>
<dbReference type="PANTHER" id="PTHR18919">
    <property type="entry name" value="ACETYL-COA C-ACYLTRANSFERASE"/>
    <property type="match status" value="1"/>
</dbReference>
<dbReference type="PANTHER" id="PTHR18919:SF107">
    <property type="entry name" value="ACETYL-COA ACETYLTRANSFERASE, CYTOSOLIC"/>
    <property type="match status" value="1"/>
</dbReference>